<protein>
    <submittedName>
        <fullName evidence="1">Putative secreted protein</fullName>
    </submittedName>
</protein>
<sequence>MIPLCSVAAAAAAAASNPHAFTITTVHMGMEAPRVRCENGHYRRRGSYRVRSVFQSRTSVGVLITDYIQLWAV</sequence>
<evidence type="ECO:0000313" key="1">
    <source>
        <dbReference type="EMBL" id="MBW75372.1"/>
    </source>
</evidence>
<organism evidence="1">
    <name type="scientific">Anopheles darlingi</name>
    <name type="common">Mosquito</name>
    <dbReference type="NCBI Taxonomy" id="43151"/>
    <lineage>
        <taxon>Eukaryota</taxon>
        <taxon>Metazoa</taxon>
        <taxon>Ecdysozoa</taxon>
        <taxon>Arthropoda</taxon>
        <taxon>Hexapoda</taxon>
        <taxon>Insecta</taxon>
        <taxon>Pterygota</taxon>
        <taxon>Neoptera</taxon>
        <taxon>Endopterygota</taxon>
        <taxon>Diptera</taxon>
        <taxon>Nematocera</taxon>
        <taxon>Culicoidea</taxon>
        <taxon>Culicidae</taxon>
        <taxon>Anophelinae</taxon>
        <taxon>Anopheles</taxon>
    </lineage>
</organism>
<name>A0A2M4DCQ6_ANODA</name>
<reference evidence="1" key="1">
    <citation type="submission" date="2018-01" db="EMBL/GenBank/DDBJ databases">
        <title>An insight into the sialome of Amazonian anophelines.</title>
        <authorList>
            <person name="Ribeiro J.M."/>
            <person name="Scarpassa V."/>
            <person name="Calvo E."/>
        </authorList>
    </citation>
    <scope>NUCLEOTIDE SEQUENCE</scope>
</reference>
<proteinExistence type="predicted"/>
<dbReference type="EMBL" id="GGFL01011194">
    <property type="protein sequence ID" value="MBW75372.1"/>
    <property type="molecule type" value="Transcribed_RNA"/>
</dbReference>
<accession>A0A2M4DCQ6</accession>
<dbReference type="AlphaFoldDB" id="A0A2M4DCQ6"/>